<keyword evidence="2" id="KW-0732">Signal</keyword>
<dbReference type="RefSeq" id="WP_189299794.1">
    <property type="nucleotide sequence ID" value="NZ_BMRP01000008.1"/>
</dbReference>
<evidence type="ECO:0000313" key="4">
    <source>
        <dbReference type="Proteomes" id="UP000654471"/>
    </source>
</evidence>
<evidence type="ECO:0000256" key="1">
    <source>
        <dbReference type="SAM" id="MobiDB-lite"/>
    </source>
</evidence>
<dbReference type="EMBL" id="BMRP01000008">
    <property type="protein sequence ID" value="GGU61232.1"/>
    <property type="molecule type" value="Genomic_DNA"/>
</dbReference>
<organism evidence="3 4">
    <name type="scientific">Streptomyces albospinus</name>
    <dbReference type="NCBI Taxonomy" id="285515"/>
    <lineage>
        <taxon>Bacteria</taxon>
        <taxon>Bacillati</taxon>
        <taxon>Actinomycetota</taxon>
        <taxon>Actinomycetes</taxon>
        <taxon>Kitasatosporales</taxon>
        <taxon>Streptomycetaceae</taxon>
        <taxon>Streptomyces</taxon>
    </lineage>
</organism>
<accession>A0ABQ2V0I9</accession>
<evidence type="ECO:0000313" key="3">
    <source>
        <dbReference type="EMBL" id="GGU61232.1"/>
    </source>
</evidence>
<dbReference type="Proteomes" id="UP000654471">
    <property type="component" value="Unassembled WGS sequence"/>
</dbReference>
<feature type="signal peptide" evidence="2">
    <location>
        <begin position="1"/>
        <end position="27"/>
    </location>
</feature>
<evidence type="ECO:0000256" key="2">
    <source>
        <dbReference type="SAM" id="SignalP"/>
    </source>
</evidence>
<protein>
    <submittedName>
        <fullName evidence="3">Uncharacterized protein</fullName>
    </submittedName>
</protein>
<gene>
    <name evidence="3" type="ORF">GCM10010211_27720</name>
</gene>
<name>A0ABQ2V0I9_9ACTN</name>
<proteinExistence type="predicted"/>
<keyword evidence="4" id="KW-1185">Reference proteome</keyword>
<feature type="chain" id="PRO_5045671494" evidence="2">
    <location>
        <begin position="28"/>
        <end position="156"/>
    </location>
</feature>
<feature type="compositionally biased region" description="Low complexity" evidence="1">
    <location>
        <begin position="105"/>
        <end position="118"/>
    </location>
</feature>
<comment type="caution">
    <text evidence="3">The sequence shown here is derived from an EMBL/GenBank/DDBJ whole genome shotgun (WGS) entry which is preliminary data.</text>
</comment>
<feature type="region of interest" description="Disordered" evidence="1">
    <location>
        <begin position="105"/>
        <end position="125"/>
    </location>
</feature>
<reference evidence="4" key="1">
    <citation type="journal article" date="2019" name="Int. J. Syst. Evol. Microbiol.">
        <title>The Global Catalogue of Microorganisms (GCM) 10K type strain sequencing project: providing services to taxonomists for standard genome sequencing and annotation.</title>
        <authorList>
            <consortium name="The Broad Institute Genomics Platform"/>
            <consortium name="The Broad Institute Genome Sequencing Center for Infectious Disease"/>
            <person name="Wu L."/>
            <person name="Ma J."/>
        </authorList>
    </citation>
    <scope>NUCLEOTIDE SEQUENCE [LARGE SCALE GENOMIC DNA]</scope>
    <source>
        <strain evidence="4">JCM 3399</strain>
    </source>
</reference>
<sequence length="156" mass="15809">MKTVGYLAASCAAGLALGAGTSLTAGAAAAAVPAATGTTAARQQHRAPAPIGRGRVLTNADNGHSVTVRPGETVTVRLTGHRNRGVTFSWGAPRSGDVAVLRQTDGGTAPTGDATGRFRAGRRGTARISAQRTCRAGHGHVCPHVVVPWRVTVKVS</sequence>